<evidence type="ECO:0000256" key="2">
    <source>
        <dbReference type="ARBA" id="ARBA00023157"/>
    </source>
</evidence>
<keyword evidence="2" id="KW-1015">Disulfide bond</keyword>
<feature type="compositionally biased region" description="Pro residues" evidence="3">
    <location>
        <begin position="1"/>
        <end position="12"/>
    </location>
</feature>
<keyword evidence="1" id="KW-0732">Signal</keyword>
<dbReference type="HOGENOM" id="CLU_1900176_0_0_1"/>
<dbReference type="AlphaFoldDB" id="A0A0D3IM11"/>
<evidence type="ECO:0000256" key="1">
    <source>
        <dbReference type="ARBA" id="ARBA00022729"/>
    </source>
</evidence>
<reference evidence="5" key="2">
    <citation type="submission" date="2024-10" db="UniProtKB">
        <authorList>
            <consortium name="EnsemblProtists"/>
        </authorList>
    </citation>
    <scope>IDENTIFICATION</scope>
</reference>
<dbReference type="Gene3D" id="2.70.130.10">
    <property type="entry name" value="Mannose-6-phosphate receptor binding domain"/>
    <property type="match status" value="1"/>
</dbReference>
<dbReference type="GeneID" id="17258447"/>
<dbReference type="InterPro" id="IPR009011">
    <property type="entry name" value="Man6P_isomerase_rcpt-bd_dom_sf"/>
</dbReference>
<dbReference type="InterPro" id="IPR039794">
    <property type="entry name" value="Gtb1-like"/>
</dbReference>
<dbReference type="Proteomes" id="UP000013827">
    <property type="component" value="Unassembled WGS sequence"/>
</dbReference>
<keyword evidence="6" id="KW-1185">Reference proteome</keyword>
<accession>A0A0D3IM11</accession>
<sequence>MFQGLPTPPDALPLPSSLPSLPLPAPPLPSPPASSRTPLRSQVAGGEYEYEVCLYSRATQRGRGKGKAAFSLGREWAWETAGAVGVLRGGDKCGAGPKRSVRITFECAESEKLGPVSERSTCAYATTLATPAAC</sequence>
<feature type="compositionally biased region" description="Pro residues" evidence="3">
    <location>
        <begin position="21"/>
        <end position="32"/>
    </location>
</feature>
<organism evidence="5 6">
    <name type="scientific">Emiliania huxleyi (strain CCMP1516)</name>
    <dbReference type="NCBI Taxonomy" id="280463"/>
    <lineage>
        <taxon>Eukaryota</taxon>
        <taxon>Haptista</taxon>
        <taxon>Haptophyta</taxon>
        <taxon>Prymnesiophyceae</taxon>
        <taxon>Isochrysidales</taxon>
        <taxon>Noelaerhabdaceae</taxon>
        <taxon>Emiliania</taxon>
    </lineage>
</organism>
<evidence type="ECO:0000313" key="5">
    <source>
        <dbReference type="EnsemblProtists" id="EOD12296"/>
    </source>
</evidence>
<dbReference type="RefSeq" id="XP_005764725.1">
    <property type="nucleotide sequence ID" value="XM_005764668.1"/>
</dbReference>
<evidence type="ECO:0000256" key="3">
    <source>
        <dbReference type="SAM" id="MobiDB-lite"/>
    </source>
</evidence>
<dbReference type="KEGG" id="ehx:EMIHUDRAFT_78643"/>
<feature type="region of interest" description="Disordered" evidence="3">
    <location>
        <begin position="1"/>
        <end position="41"/>
    </location>
</feature>
<dbReference type="PaxDb" id="2903-EOD12296"/>
<evidence type="ECO:0000313" key="6">
    <source>
        <dbReference type="Proteomes" id="UP000013827"/>
    </source>
</evidence>
<dbReference type="Pfam" id="PF13015">
    <property type="entry name" value="PRKCSH_1"/>
    <property type="match status" value="1"/>
</dbReference>
<dbReference type="STRING" id="2903.R1DN78"/>
<dbReference type="SUPFAM" id="SSF50911">
    <property type="entry name" value="Mannose 6-phosphate receptor domain"/>
    <property type="match status" value="1"/>
</dbReference>
<dbReference type="GO" id="GO:0006491">
    <property type="term" value="P:N-glycan processing"/>
    <property type="evidence" value="ECO:0007669"/>
    <property type="project" value="TreeGrafter"/>
</dbReference>
<dbReference type="InterPro" id="IPR036607">
    <property type="entry name" value="PRKCSH"/>
</dbReference>
<protein>
    <recommendedName>
        <fullName evidence="4">MRH domain-containing protein</fullName>
    </recommendedName>
</protein>
<dbReference type="eggNOG" id="KOG2397">
    <property type="taxonomic scope" value="Eukaryota"/>
</dbReference>
<dbReference type="PANTHER" id="PTHR12630:SF1">
    <property type="entry name" value="GLUCOSIDASE 2 SUBUNIT BETA"/>
    <property type="match status" value="1"/>
</dbReference>
<reference evidence="6" key="1">
    <citation type="journal article" date="2013" name="Nature">
        <title>Pan genome of the phytoplankton Emiliania underpins its global distribution.</title>
        <authorList>
            <person name="Read B.A."/>
            <person name="Kegel J."/>
            <person name="Klute M.J."/>
            <person name="Kuo A."/>
            <person name="Lefebvre S.C."/>
            <person name="Maumus F."/>
            <person name="Mayer C."/>
            <person name="Miller J."/>
            <person name="Monier A."/>
            <person name="Salamov A."/>
            <person name="Young J."/>
            <person name="Aguilar M."/>
            <person name="Claverie J.M."/>
            <person name="Frickenhaus S."/>
            <person name="Gonzalez K."/>
            <person name="Herman E.K."/>
            <person name="Lin Y.C."/>
            <person name="Napier J."/>
            <person name="Ogata H."/>
            <person name="Sarno A.F."/>
            <person name="Shmutz J."/>
            <person name="Schroeder D."/>
            <person name="de Vargas C."/>
            <person name="Verret F."/>
            <person name="von Dassow P."/>
            <person name="Valentin K."/>
            <person name="Van de Peer Y."/>
            <person name="Wheeler G."/>
            <person name="Dacks J.B."/>
            <person name="Delwiche C.F."/>
            <person name="Dyhrman S.T."/>
            <person name="Glockner G."/>
            <person name="John U."/>
            <person name="Richards T."/>
            <person name="Worden A.Z."/>
            <person name="Zhang X."/>
            <person name="Grigoriev I.V."/>
            <person name="Allen A.E."/>
            <person name="Bidle K."/>
            <person name="Borodovsky M."/>
            <person name="Bowler C."/>
            <person name="Brownlee C."/>
            <person name="Cock J.M."/>
            <person name="Elias M."/>
            <person name="Gladyshev V.N."/>
            <person name="Groth M."/>
            <person name="Guda C."/>
            <person name="Hadaegh A."/>
            <person name="Iglesias-Rodriguez M.D."/>
            <person name="Jenkins J."/>
            <person name="Jones B.M."/>
            <person name="Lawson T."/>
            <person name="Leese F."/>
            <person name="Lindquist E."/>
            <person name="Lobanov A."/>
            <person name="Lomsadze A."/>
            <person name="Malik S.B."/>
            <person name="Marsh M.E."/>
            <person name="Mackinder L."/>
            <person name="Mock T."/>
            <person name="Mueller-Roeber B."/>
            <person name="Pagarete A."/>
            <person name="Parker M."/>
            <person name="Probert I."/>
            <person name="Quesneville H."/>
            <person name="Raines C."/>
            <person name="Rensing S.A."/>
            <person name="Riano-Pachon D.M."/>
            <person name="Richier S."/>
            <person name="Rokitta S."/>
            <person name="Shiraiwa Y."/>
            <person name="Soanes D.M."/>
            <person name="van der Giezen M."/>
            <person name="Wahlund T.M."/>
            <person name="Williams B."/>
            <person name="Wilson W."/>
            <person name="Wolfe G."/>
            <person name="Wurch L.L."/>
        </authorList>
    </citation>
    <scope>NUCLEOTIDE SEQUENCE</scope>
</reference>
<dbReference type="InterPro" id="IPR044865">
    <property type="entry name" value="MRH_dom"/>
</dbReference>
<evidence type="ECO:0000259" key="4">
    <source>
        <dbReference type="PROSITE" id="PS51914"/>
    </source>
</evidence>
<proteinExistence type="predicted"/>
<dbReference type="EnsemblProtists" id="EOD12296">
    <property type="protein sequence ID" value="EOD12296"/>
    <property type="gene ID" value="EMIHUDRAFT_78643"/>
</dbReference>
<dbReference type="GO" id="GO:0017177">
    <property type="term" value="C:glucosidase II complex"/>
    <property type="evidence" value="ECO:0007669"/>
    <property type="project" value="TreeGrafter"/>
</dbReference>
<dbReference type="PROSITE" id="PS51914">
    <property type="entry name" value="MRH"/>
    <property type="match status" value="1"/>
</dbReference>
<feature type="domain" description="MRH" evidence="4">
    <location>
        <begin position="39"/>
        <end position="134"/>
    </location>
</feature>
<dbReference type="PANTHER" id="PTHR12630">
    <property type="entry name" value="N-LINKED OLIGOSACCHARIDE PROCESSING"/>
    <property type="match status" value="1"/>
</dbReference>
<name>A0A0D3IM11_EMIH1</name>